<dbReference type="PANTHER" id="PTHR24305:SF166">
    <property type="entry name" value="CYTOCHROME P450 12A4, MITOCHONDRIAL-RELATED"/>
    <property type="match status" value="1"/>
</dbReference>
<evidence type="ECO:0000313" key="8">
    <source>
        <dbReference type="EMBL" id="KAK0516332.1"/>
    </source>
</evidence>
<dbReference type="GO" id="GO:0005506">
    <property type="term" value="F:iron ion binding"/>
    <property type="evidence" value="ECO:0007669"/>
    <property type="project" value="InterPro"/>
</dbReference>
<keyword evidence="7" id="KW-1133">Transmembrane helix</keyword>
<dbReference type="InterPro" id="IPR050121">
    <property type="entry name" value="Cytochrome_P450_monoxygenase"/>
</dbReference>
<evidence type="ECO:0000256" key="6">
    <source>
        <dbReference type="RuleBase" id="RU000461"/>
    </source>
</evidence>
<dbReference type="AlphaFoldDB" id="A0AA39R7I4"/>
<evidence type="ECO:0008006" key="10">
    <source>
        <dbReference type="Google" id="ProtNLM"/>
    </source>
</evidence>
<dbReference type="GO" id="GO:0004497">
    <property type="term" value="F:monooxygenase activity"/>
    <property type="evidence" value="ECO:0007669"/>
    <property type="project" value="UniProtKB-KW"/>
</dbReference>
<dbReference type="PROSITE" id="PS00086">
    <property type="entry name" value="CYTOCHROME_P450"/>
    <property type="match status" value="1"/>
</dbReference>
<comment type="cofactor">
    <cofactor evidence="1 5">
        <name>heme</name>
        <dbReference type="ChEBI" id="CHEBI:30413"/>
    </cofactor>
</comment>
<dbReference type="GO" id="GO:0020037">
    <property type="term" value="F:heme binding"/>
    <property type="evidence" value="ECO:0007669"/>
    <property type="project" value="InterPro"/>
</dbReference>
<keyword evidence="3 5" id="KW-0479">Metal-binding</keyword>
<organism evidence="8 9">
    <name type="scientific">Cladonia borealis</name>
    <dbReference type="NCBI Taxonomy" id="184061"/>
    <lineage>
        <taxon>Eukaryota</taxon>
        <taxon>Fungi</taxon>
        <taxon>Dikarya</taxon>
        <taxon>Ascomycota</taxon>
        <taxon>Pezizomycotina</taxon>
        <taxon>Lecanoromycetes</taxon>
        <taxon>OSLEUM clade</taxon>
        <taxon>Lecanoromycetidae</taxon>
        <taxon>Lecanorales</taxon>
        <taxon>Lecanorineae</taxon>
        <taxon>Cladoniaceae</taxon>
        <taxon>Cladonia</taxon>
    </lineage>
</organism>
<evidence type="ECO:0000256" key="4">
    <source>
        <dbReference type="ARBA" id="ARBA00023004"/>
    </source>
</evidence>
<comment type="caution">
    <text evidence="8">The sequence shown here is derived from an EMBL/GenBank/DDBJ whole genome shotgun (WGS) entry which is preliminary data.</text>
</comment>
<keyword evidence="6" id="KW-0503">Monooxygenase</keyword>
<dbReference type="PRINTS" id="PR00385">
    <property type="entry name" value="P450"/>
</dbReference>
<dbReference type="InterPro" id="IPR036396">
    <property type="entry name" value="Cyt_P450_sf"/>
</dbReference>
<dbReference type="InterPro" id="IPR001128">
    <property type="entry name" value="Cyt_P450"/>
</dbReference>
<dbReference type="EMBL" id="JAFEKC020000002">
    <property type="protein sequence ID" value="KAK0516332.1"/>
    <property type="molecule type" value="Genomic_DNA"/>
</dbReference>
<dbReference type="PRINTS" id="PR00463">
    <property type="entry name" value="EP450I"/>
</dbReference>
<sequence length="554" mass="63033">MAALLLAAAFLAIWCIYNGYCLLLNYHRASQLKIPIVCVPISPDNPIWIALQTSFSSVFKYVPFNYFSVTRYCRLGWEFHDRYKTHQRLGDAWILVTPDKNWFHTSHAEAACDIFSRSQEFGRPVWMSDALKVFGPNVATAEGSDWQRQRKLTAAPFMNKRAASDGSKNTSEDIRTLALHVLAYVGFQKSYPFSSVAKTTGVRQPSTYRDSLSIILQNVLVVLVLPSIAFQIPFLLTKWRQIGWAITDFREYMLEQLTEEKRLIAEGKPGSGTLMSNLVRASEVQQEVAGMGRSERAYMDGKSHEMKLLSVDEILGNVFVFNFAGHDTTAISLAYSVLLLVAHPEVQEWIGEELDFYLETDKSETWRYEIVFPRLKRCLAVLLETLRLYNPLPGVPKYTGRQSRVLQVRNQEVIIPPNTLVVANLMALQTHPRYWGQDSLTWRPSRWILGSEKEVRGDLSNRFDNETLLKPEKGTFIAWSEGARSCPGKKFAQVEFVAAMAALFQKHRVEPVSKAGETLAAARKRVLNVVKDSNVELLLQMRDPDSVSVRWIPR</sequence>
<evidence type="ECO:0000256" key="1">
    <source>
        <dbReference type="ARBA" id="ARBA00001971"/>
    </source>
</evidence>
<dbReference type="Gene3D" id="1.10.630.10">
    <property type="entry name" value="Cytochrome P450"/>
    <property type="match status" value="1"/>
</dbReference>
<comment type="similarity">
    <text evidence="2 6">Belongs to the cytochrome P450 family.</text>
</comment>
<evidence type="ECO:0000256" key="7">
    <source>
        <dbReference type="SAM" id="Phobius"/>
    </source>
</evidence>
<feature type="binding site" description="axial binding residue" evidence="5">
    <location>
        <position position="486"/>
    </location>
    <ligand>
        <name>heme</name>
        <dbReference type="ChEBI" id="CHEBI:30413"/>
    </ligand>
    <ligandPart>
        <name>Fe</name>
        <dbReference type="ChEBI" id="CHEBI:18248"/>
    </ligandPart>
</feature>
<gene>
    <name evidence="8" type="ORF">JMJ35_000935</name>
</gene>
<dbReference type="InterPro" id="IPR017972">
    <property type="entry name" value="Cyt_P450_CS"/>
</dbReference>
<protein>
    <recommendedName>
        <fullName evidence="10">Cytochrome P450</fullName>
    </recommendedName>
</protein>
<keyword evidence="7" id="KW-0812">Transmembrane</keyword>
<dbReference type="PANTHER" id="PTHR24305">
    <property type="entry name" value="CYTOCHROME P450"/>
    <property type="match status" value="1"/>
</dbReference>
<dbReference type="CDD" id="cd11070">
    <property type="entry name" value="CYP56-like"/>
    <property type="match status" value="1"/>
</dbReference>
<evidence type="ECO:0000256" key="5">
    <source>
        <dbReference type="PIRSR" id="PIRSR602401-1"/>
    </source>
</evidence>
<proteinExistence type="inferred from homology"/>
<evidence type="ECO:0000313" key="9">
    <source>
        <dbReference type="Proteomes" id="UP001166286"/>
    </source>
</evidence>
<keyword evidence="4 5" id="KW-0408">Iron</keyword>
<name>A0AA39R7I4_9LECA</name>
<dbReference type="SUPFAM" id="SSF48264">
    <property type="entry name" value="Cytochrome P450"/>
    <property type="match status" value="1"/>
</dbReference>
<keyword evidence="6" id="KW-0560">Oxidoreductase</keyword>
<keyword evidence="9" id="KW-1185">Reference proteome</keyword>
<accession>A0AA39R7I4</accession>
<dbReference type="GO" id="GO:0016705">
    <property type="term" value="F:oxidoreductase activity, acting on paired donors, with incorporation or reduction of molecular oxygen"/>
    <property type="evidence" value="ECO:0007669"/>
    <property type="project" value="InterPro"/>
</dbReference>
<feature type="transmembrane region" description="Helical" evidence="7">
    <location>
        <begin position="214"/>
        <end position="236"/>
    </location>
</feature>
<evidence type="ECO:0000256" key="3">
    <source>
        <dbReference type="ARBA" id="ARBA00022723"/>
    </source>
</evidence>
<dbReference type="InterPro" id="IPR002401">
    <property type="entry name" value="Cyt_P450_E_grp-I"/>
</dbReference>
<reference evidence="8" key="1">
    <citation type="submission" date="2023-03" db="EMBL/GenBank/DDBJ databases">
        <title>Complete genome of Cladonia borealis.</title>
        <authorList>
            <person name="Park H."/>
        </authorList>
    </citation>
    <scope>NUCLEOTIDE SEQUENCE</scope>
    <source>
        <strain evidence="8">ANT050790</strain>
    </source>
</reference>
<keyword evidence="5 6" id="KW-0349">Heme</keyword>
<keyword evidence="7" id="KW-0472">Membrane</keyword>
<dbReference type="Proteomes" id="UP001166286">
    <property type="component" value="Unassembled WGS sequence"/>
</dbReference>
<dbReference type="Pfam" id="PF00067">
    <property type="entry name" value="p450"/>
    <property type="match status" value="1"/>
</dbReference>
<evidence type="ECO:0000256" key="2">
    <source>
        <dbReference type="ARBA" id="ARBA00010617"/>
    </source>
</evidence>